<feature type="compositionally biased region" description="Low complexity" evidence="1">
    <location>
        <begin position="85"/>
        <end position="98"/>
    </location>
</feature>
<feature type="compositionally biased region" description="Basic and acidic residues" evidence="1">
    <location>
        <begin position="99"/>
        <end position="113"/>
    </location>
</feature>
<evidence type="ECO:0000256" key="2">
    <source>
        <dbReference type="SAM" id="Phobius"/>
    </source>
</evidence>
<evidence type="ECO:0000313" key="3">
    <source>
        <dbReference type="EMBL" id="PVI00352.1"/>
    </source>
</evidence>
<dbReference type="OrthoDB" id="3545916at2759"/>
<keyword evidence="2" id="KW-1133">Transmembrane helix</keyword>
<evidence type="ECO:0000313" key="4">
    <source>
        <dbReference type="Proteomes" id="UP000244855"/>
    </source>
</evidence>
<sequence length="1125" mass="127900">MHQFLYPLQLIGSILFKHIGTLVWILVFVWLFVKCVEASRPRVVIPPQAANTARSDTNQDNVNATSNTQNGNPTSSLPNEHSHENQNTTNTNNDQQNNKPKENRGQDHPSRHEYWADKWRQERKFINYLEAIHRETKEELHKERLKNVGLGQNTRPTLPAHGQKPLVHKHYELWKLVDIGKDFAILKDSIHILARELHWYSRHTVSLQNNIHIHGLSKSLKLIGGVSEGLWSEETSNLLQGAVWSILLDTVFSNDFEVFGIRATHFGQEIRHPHIEPQFASWRSLTAEKLLMRTGLVQYSSRMRRSPSENLRVLLGKDHSADDSLFDTLCQVSTSLEMKDASVLLADVDRLALQSIYNARLKFVNSLEFLLHCFGARRKLAGMVRRVVTDAQVVAIMMLCQQHIYQLITPTIGDYVQKEGLRQGSKTIEAITNPDYDPEGNIVFTVNPGFRQFDKGDAQQPKLLQSALVYVAGVPTNSNGSHVAAPQAQPSQAEVEDSVYHNAIAIAFCELKQIIDEFANTLQYKTEPDSLLKFLIDKNSRPNTSDIPSHWNQRTKDVYKTQTCIWNMLIKYLFENKFSCYSLLGDIHNSEWAKRYPGLHPLNPMSISTVANIWRHQKGWTLLQNLGGPSFLEDPRGATIRDKRYESSMKQIKDTICGDMRRFVNASCQPHSDTTSRDNAIEQIVLRAMLLALRMDIPRHHYKIWSPAYNATYTRPPPSRRPVYHLTNDCAHVTKGRITFVVYPGLCFYSAANLQRVETVVPPLTYVTEEGTGNDNPPPTSGAPPPLSPSGGLVPSPLPTPPPRDSAQNRKQGDHPAHSQNDTSNRQNTNYRRPYVESVPPSATSSSFHRPLFTKASDSLDQTKDSSTSHGDANLNSAHKAASSPPLEQQEGVQQSQPQLYPELMRIRQEQKNTSIASNSYENHKIFPQRILLLKERREEISRSLERLDQQLTVEHKRILQDHENISAASLDPIRAIYPQVKKNISRAIELRLSLNEIEAKMQQLGQQSNSDLTPSRQEQEEKSIASQLDENDSKALQLLQSIKQIEEEIQQVRRQLNSERSRSRQEGEESSKDPQLPQSLQPQQESLRYPPLQEPRIRVEPPLPQESIKADRRATVTSVSDEEL</sequence>
<keyword evidence="4" id="KW-1185">Reference proteome</keyword>
<feature type="region of interest" description="Disordered" evidence="1">
    <location>
        <begin position="1006"/>
        <end position="1030"/>
    </location>
</feature>
<name>A0A2V1DR50_9PLEO</name>
<feature type="compositionally biased region" description="Pro residues" evidence="1">
    <location>
        <begin position="776"/>
        <end position="788"/>
    </location>
</feature>
<keyword evidence="2" id="KW-0472">Membrane</keyword>
<organism evidence="3 4">
    <name type="scientific">Periconia macrospinosa</name>
    <dbReference type="NCBI Taxonomy" id="97972"/>
    <lineage>
        <taxon>Eukaryota</taxon>
        <taxon>Fungi</taxon>
        <taxon>Dikarya</taxon>
        <taxon>Ascomycota</taxon>
        <taxon>Pezizomycotina</taxon>
        <taxon>Dothideomycetes</taxon>
        <taxon>Pleosporomycetidae</taxon>
        <taxon>Pleosporales</taxon>
        <taxon>Massarineae</taxon>
        <taxon>Periconiaceae</taxon>
        <taxon>Periconia</taxon>
    </lineage>
</organism>
<accession>A0A2V1DR50</accession>
<reference evidence="3 4" key="1">
    <citation type="journal article" date="2018" name="Sci. Rep.">
        <title>Comparative genomics provides insights into the lifestyle and reveals functional heterogeneity of dark septate endophytic fungi.</title>
        <authorList>
            <person name="Knapp D.G."/>
            <person name="Nemeth J.B."/>
            <person name="Barry K."/>
            <person name="Hainaut M."/>
            <person name="Henrissat B."/>
            <person name="Johnson J."/>
            <person name="Kuo A."/>
            <person name="Lim J.H.P."/>
            <person name="Lipzen A."/>
            <person name="Nolan M."/>
            <person name="Ohm R.A."/>
            <person name="Tamas L."/>
            <person name="Grigoriev I.V."/>
            <person name="Spatafora J.W."/>
            <person name="Nagy L.G."/>
            <person name="Kovacs G.M."/>
        </authorList>
    </citation>
    <scope>NUCLEOTIDE SEQUENCE [LARGE SCALE GENOMIC DNA]</scope>
    <source>
        <strain evidence="3 4">DSE2036</strain>
    </source>
</reference>
<feature type="compositionally biased region" description="Basic and acidic residues" evidence="1">
    <location>
        <begin position="807"/>
        <end position="817"/>
    </location>
</feature>
<feature type="compositionally biased region" description="Polar residues" evidence="1">
    <location>
        <begin position="818"/>
        <end position="831"/>
    </location>
</feature>
<proteinExistence type="predicted"/>
<feature type="compositionally biased region" description="Polar residues" evidence="1">
    <location>
        <begin position="50"/>
        <end position="79"/>
    </location>
</feature>
<feature type="compositionally biased region" description="Polar residues" evidence="1">
    <location>
        <begin position="1006"/>
        <end position="1017"/>
    </location>
</feature>
<dbReference type="Proteomes" id="UP000244855">
    <property type="component" value="Unassembled WGS sequence"/>
</dbReference>
<protein>
    <submittedName>
        <fullName evidence="3">Uncharacterized protein</fullName>
    </submittedName>
</protein>
<dbReference type="EMBL" id="KZ805375">
    <property type="protein sequence ID" value="PVI00352.1"/>
    <property type="molecule type" value="Genomic_DNA"/>
</dbReference>
<dbReference type="AlphaFoldDB" id="A0A2V1DR50"/>
<feature type="compositionally biased region" description="Basic and acidic residues" evidence="1">
    <location>
        <begin position="1057"/>
        <end position="1073"/>
    </location>
</feature>
<feature type="region of interest" description="Disordered" evidence="1">
    <location>
        <begin position="1054"/>
        <end position="1125"/>
    </location>
</feature>
<feature type="transmembrane region" description="Helical" evidence="2">
    <location>
        <begin position="12"/>
        <end position="33"/>
    </location>
</feature>
<feature type="region of interest" description="Disordered" evidence="1">
    <location>
        <begin position="50"/>
        <end position="113"/>
    </location>
</feature>
<feature type="compositionally biased region" description="Polar residues" evidence="1">
    <location>
        <begin position="1116"/>
        <end position="1125"/>
    </location>
</feature>
<feature type="region of interest" description="Disordered" evidence="1">
    <location>
        <begin position="767"/>
        <end position="897"/>
    </location>
</feature>
<keyword evidence="2" id="KW-0812">Transmembrane</keyword>
<feature type="compositionally biased region" description="Polar residues" evidence="1">
    <location>
        <begin position="856"/>
        <end position="877"/>
    </location>
</feature>
<gene>
    <name evidence="3" type="ORF">DM02DRAFT_728660</name>
</gene>
<evidence type="ECO:0000256" key="1">
    <source>
        <dbReference type="SAM" id="MobiDB-lite"/>
    </source>
</evidence>
<feature type="compositionally biased region" description="Low complexity" evidence="1">
    <location>
        <begin position="1075"/>
        <end position="1088"/>
    </location>
</feature>